<accession>A0A6A5UAW0</accession>
<evidence type="ECO:0000313" key="2">
    <source>
        <dbReference type="Proteomes" id="UP000800035"/>
    </source>
</evidence>
<keyword evidence="2" id="KW-1185">Reference proteome</keyword>
<dbReference type="Proteomes" id="UP000800035">
    <property type="component" value="Unassembled WGS sequence"/>
</dbReference>
<proteinExistence type="predicted"/>
<dbReference type="OrthoDB" id="4757738at2759"/>
<gene>
    <name evidence="1" type="ORF">CC80DRAFT_544358</name>
</gene>
<reference evidence="1" key="1">
    <citation type="journal article" date="2020" name="Stud. Mycol.">
        <title>101 Dothideomycetes genomes: a test case for predicting lifestyles and emergence of pathogens.</title>
        <authorList>
            <person name="Haridas S."/>
            <person name="Albert R."/>
            <person name="Binder M."/>
            <person name="Bloem J."/>
            <person name="Labutti K."/>
            <person name="Salamov A."/>
            <person name="Andreopoulos B."/>
            <person name="Baker S."/>
            <person name="Barry K."/>
            <person name="Bills G."/>
            <person name="Bluhm B."/>
            <person name="Cannon C."/>
            <person name="Castanera R."/>
            <person name="Culley D."/>
            <person name="Daum C."/>
            <person name="Ezra D."/>
            <person name="Gonzalez J."/>
            <person name="Henrissat B."/>
            <person name="Kuo A."/>
            <person name="Liang C."/>
            <person name="Lipzen A."/>
            <person name="Lutzoni F."/>
            <person name="Magnuson J."/>
            <person name="Mondo S."/>
            <person name="Nolan M."/>
            <person name="Ohm R."/>
            <person name="Pangilinan J."/>
            <person name="Park H.-J."/>
            <person name="Ramirez L."/>
            <person name="Alfaro M."/>
            <person name="Sun H."/>
            <person name="Tritt A."/>
            <person name="Yoshinaga Y."/>
            <person name="Zwiers L.-H."/>
            <person name="Turgeon B."/>
            <person name="Goodwin S."/>
            <person name="Spatafora J."/>
            <person name="Crous P."/>
            <person name="Grigoriev I."/>
        </authorList>
    </citation>
    <scope>NUCLEOTIDE SEQUENCE</scope>
    <source>
        <strain evidence="1">CBS 675.92</strain>
    </source>
</reference>
<sequence>MPPSPARFGEYRQLPKMNPYDPIPAPSLAAADSAEKLYSDIMAVFPGLVADFDPKWTAWSETWFPSERTDEKLHSSSGLWSSSASDRCLVTEFEELLVLGPKIIPLVVYKLAIGPQNCFGVQLYNELEEDKDYLVDPADPKLAHRVMRHPGI</sequence>
<evidence type="ECO:0000313" key="1">
    <source>
        <dbReference type="EMBL" id="KAF1960962.1"/>
    </source>
</evidence>
<name>A0A6A5UAW0_9PLEO</name>
<organism evidence="1 2">
    <name type="scientific">Byssothecium circinans</name>
    <dbReference type="NCBI Taxonomy" id="147558"/>
    <lineage>
        <taxon>Eukaryota</taxon>
        <taxon>Fungi</taxon>
        <taxon>Dikarya</taxon>
        <taxon>Ascomycota</taxon>
        <taxon>Pezizomycotina</taxon>
        <taxon>Dothideomycetes</taxon>
        <taxon>Pleosporomycetidae</taxon>
        <taxon>Pleosporales</taxon>
        <taxon>Massarineae</taxon>
        <taxon>Massarinaceae</taxon>
        <taxon>Byssothecium</taxon>
    </lineage>
</organism>
<dbReference type="EMBL" id="ML976982">
    <property type="protein sequence ID" value="KAF1960962.1"/>
    <property type="molecule type" value="Genomic_DNA"/>
</dbReference>
<dbReference type="AlphaFoldDB" id="A0A6A5UAW0"/>
<protein>
    <submittedName>
        <fullName evidence="1">Uncharacterized protein</fullName>
    </submittedName>
</protein>